<name>A0A1M5VUI2_9RHOB</name>
<dbReference type="EMBL" id="FQWM01000009">
    <property type="protein sequence ID" value="SHH78840.1"/>
    <property type="molecule type" value="Genomic_DNA"/>
</dbReference>
<evidence type="ECO:0000259" key="3">
    <source>
        <dbReference type="PROSITE" id="PS50894"/>
    </source>
</evidence>
<dbReference type="GO" id="GO:0000160">
    <property type="term" value="P:phosphorelay signal transduction system"/>
    <property type="evidence" value="ECO:0007669"/>
    <property type="project" value="UniProtKB-KW"/>
</dbReference>
<keyword evidence="5" id="KW-1185">Reference proteome</keyword>
<gene>
    <name evidence="4" type="ORF">SAMN04488044_3267</name>
</gene>
<keyword evidence="2" id="KW-0597">Phosphoprotein</keyword>
<dbReference type="OrthoDB" id="7889027at2"/>
<dbReference type="Proteomes" id="UP000184211">
    <property type="component" value="Unassembled WGS sequence"/>
</dbReference>
<dbReference type="PROSITE" id="PS50894">
    <property type="entry name" value="HPT"/>
    <property type="match status" value="1"/>
</dbReference>
<dbReference type="InterPro" id="IPR036641">
    <property type="entry name" value="HPT_dom_sf"/>
</dbReference>
<reference evidence="5" key="1">
    <citation type="submission" date="2016-11" db="EMBL/GenBank/DDBJ databases">
        <authorList>
            <person name="Varghese N."/>
            <person name="Submissions S."/>
        </authorList>
    </citation>
    <scope>NUCLEOTIDE SEQUENCE [LARGE SCALE GENOMIC DNA]</scope>
    <source>
        <strain evidence="5">DSM 28223</strain>
    </source>
</reference>
<dbReference type="InterPro" id="IPR008207">
    <property type="entry name" value="Sig_transdc_His_kin_Hpt_dom"/>
</dbReference>
<feature type="modified residue" description="Phosphohistidine" evidence="2">
    <location>
        <position position="66"/>
    </location>
</feature>
<dbReference type="SUPFAM" id="SSF47226">
    <property type="entry name" value="Histidine-containing phosphotransfer domain, HPT domain"/>
    <property type="match status" value="1"/>
</dbReference>
<evidence type="ECO:0000256" key="2">
    <source>
        <dbReference type="PROSITE-ProRule" id="PRU00110"/>
    </source>
</evidence>
<proteinExistence type="predicted"/>
<dbReference type="Gene3D" id="1.20.120.160">
    <property type="entry name" value="HPT domain"/>
    <property type="match status" value="1"/>
</dbReference>
<evidence type="ECO:0000313" key="5">
    <source>
        <dbReference type="Proteomes" id="UP000184211"/>
    </source>
</evidence>
<dbReference type="AlphaFoldDB" id="A0A1M5VUI2"/>
<dbReference type="STRING" id="870908.SAMN04488044_3267"/>
<accession>A0A1M5VUI2</accession>
<evidence type="ECO:0000256" key="1">
    <source>
        <dbReference type="ARBA" id="ARBA00023012"/>
    </source>
</evidence>
<dbReference type="GO" id="GO:0004672">
    <property type="term" value="F:protein kinase activity"/>
    <property type="evidence" value="ECO:0007669"/>
    <property type="project" value="UniProtKB-ARBA"/>
</dbReference>
<keyword evidence="1" id="KW-0902">Two-component regulatory system</keyword>
<sequence length="124" mass="13641">MLGEQTMMQGMDADKAALLEAGLAKIRERFIASLEDRIESFCTLLERLEDPETEESACMEIRAQAHKLHGICGSVGQPRMGALAAQLEQHIDTLLAGERPLNTDFVDDLLNALLDEMEQNVDGA</sequence>
<dbReference type="SMART" id="SM00073">
    <property type="entry name" value="HPT"/>
    <property type="match status" value="1"/>
</dbReference>
<dbReference type="Pfam" id="PF01627">
    <property type="entry name" value="Hpt"/>
    <property type="match status" value="1"/>
</dbReference>
<feature type="domain" description="HPt" evidence="3">
    <location>
        <begin position="19"/>
        <end position="124"/>
    </location>
</feature>
<protein>
    <submittedName>
        <fullName evidence="4">Hpt domain-containing protein</fullName>
    </submittedName>
</protein>
<organism evidence="4 5">
    <name type="scientific">Cognatishimia maritima</name>
    <dbReference type="NCBI Taxonomy" id="870908"/>
    <lineage>
        <taxon>Bacteria</taxon>
        <taxon>Pseudomonadati</taxon>
        <taxon>Pseudomonadota</taxon>
        <taxon>Alphaproteobacteria</taxon>
        <taxon>Rhodobacterales</taxon>
        <taxon>Paracoccaceae</taxon>
        <taxon>Cognatishimia</taxon>
    </lineage>
</organism>
<evidence type="ECO:0000313" key="4">
    <source>
        <dbReference type="EMBL" id="SHH78840.1"/>
    </source>
</evidence>